<dbReference type="EMBL" id="HACG01047937">
    <property type="protein sequence ID" value="CEK94802.1"/>
    <property type="molecule type" value="Transcribed_RNA"/>
</dbReference>
<protein>
    <submittedName>
        <fullName evidence="1">Uncharacterized protein</fullName>
    </submittedName>
</protein>
<sequence>MTPNITMPFLCVSLLNYKCSLPGWVQKLIVVCDTNIPSHYIINIVINEDTKTLDMFKGIIMKCSHSSGRLANEAE</sequence>
<proteinExistence type="predicted"/>
<gene>
    <name evidence="1" type="primary">ORF203927</name>
    <name evidence="2" type="synonym">ORF203938</name>
    <name evidence="3" type="synonym">ORF203952</name>
</gene>
<organism evidence="1">
    <name type="scientific">Arion vulgaris</name>
    <dbReference type="NCBI Taxonomy" id="1028688"/>
    <lineage>
        <taxon>Eukaryota</taxon>
        <taxon>Metazoa</taxon>
        <taxon>Spiralia</taxon>
        <taxon>Lophotrochozoa</taxon>
        <taxon>Mollusca</taxon>
        <taxon>Gastropoda</taxon>
        <taxon>Heterobranchia</taxon>
        <taxon>Euthyneura</taxon>
        <taxon>Panpulmonata</taxon>
        <taxon>Eupulmonata</taxon>
        <taxon>Stylommatophora</taxon>
        <taxon>Helicina</taxon>
        <taxon>Arionoidea</taxon>
        <taxon>Arionidae</taxon>
        <taxon>Arion</taxon>
    </lineage>
</organism>
<dbReference type="EMBL" id="HACG01047934">
    <property type="protein sequence ID" value="CEK94799.1"/>
    <property type="molecule type" value="Transcribed_RNA"/>
</dbReference>
<evidence type="ECO:0000313" key="2">
    <source>
        <dbReference type="EMBL" id="CEK94799.1"/>
    </source>
</evidence>
<name>A0A0B7BRJ1_9EUPU</name>
<dbReference type="AlphaFoldDB" id="A0A0B7BRJ1"/>
<evidence type="ECO:0000313" key="3">
    <source>
        <dbReference type="EMBL" id="CEK94802.1"/>
    </source>
</evidence>
<reference evidence="1" key="1">
    <citation type="submission" date="2014-12" db="EMBL/GenBank/DDBJ databases">
        <title>Insight into the proteome of Arion vulgaris.</title>
        <authorList>
            <person name="Aradska J."/>
            <person name="Bulat T."/>
            <person name="Smidak R."/>
            <person name="Sarate P."/>
            <person name="Gangsoo J."/>
            <person name="Sialana F."/>
            <person name="Bilban M."/>
            <person name="Lubec G."/>
        </authorList>
    </citation>
    <scope>NUCLEOTIDE SEQUENCE</scope>
    <source>
        <tissue evidence="1">Skin</tissue>
    </source>
</reference>
<accession>A0A0B7BRJ1</accession>
<evidence type="ECO:0000313" key="1">
    <source>
        <dbReference type="EMBL" id="CEK94795.1"/>
    </source>
</evidence>
<dbReference type="EMBL" id="HACG01047930">
    <property type="protein sequence ID" value="CEK94795.1"/>
    <property type="molecule type" value="Transcribed_RNA"/>
</dbReference>